<comment type="caution">
    <text evidence="2">The sequence shown here is derived from an EMBL/GenBank/DDBJ whole genome shotgun (WGS) entry which is preliminary data.</text>
</comment>
<dbReference type="EMBL" id="SAYB01000006">
    <property type="protein sequence ID" value="TXJ35963.1"/>
    <property type="molecule type" value="Genomic_DNA"/>
</dbReference>
<evidence type="ECO:0000313" key="3">
    <source>
        <dbReference type="Proteomes" id="UP000322814"/>
    </source>
</evidence>
<dbReference type="InterPro" id="IPR038728">
    <property type="entry name" value="YkvI-like"/>
</dbReference>
<evidence type="ECO:0008006" key="4">
    <source>
        <dbReference type="Google" id="ProtNLM"/>
    </source>
</evidence>
<keyword evidence="1" id="KW-0472">Membrane</keyword>
<dbReference type="PANTHER" id="PTHR37814:SF1">
    <property type="entry name" value="MEMBRANE PROTEIN"/>
    <property type="match status" value="1"/>
</dbReference>
<sequence>MPEDKKISINNVIMFGGSIIAFLIGSGFATGQEVLQYFTAYGFWGMAGTLVMFIVFLYVCSSFILVGYDNTFEKPNDVYIYYCGKYIGTFFDYFSTLFIYMSYFVMIAGAGATMKQQYGISEVIGAIVMAILSGVTVAFGLKNIVKVLGKLGPIICIISIFLGIYGIATNFSGLAEGNRIVGELQKTKASTNWFFSSASYIGFCMLWLTAFVAALGKQANSKKEGVLGAFFGTFGFSIAVIIVALGLLAHINEVANSQIPSLILASKISTIFATVFSVIVIGGIYTTAVPLLWTASSRVVSDDSSGKFKIVTIILAAVGCFIGLKIPFDKLVNIVYVLNGYVGFLLFFIMLIKSIIRIKNKNNIKNI</sequence>
<dbReference type="PANTHER" id="PTHR37814">
    <property type="entry name" value="CONSERVED MEMBRANE PROTEIN"/>
    <property type="match status" value="1"/>
</dbReference>
<proteinExistence type="predicted"/>
<feature type="transmembrane region" description="Helical" evidence="1">
    <location>
        <begin position="308"/>
        <end position="328"/>
    </location>
</feature>
<reference evidence="2 3" key="1">
    <citation type="journal article" date="1992" name="Lakartidningen">
        <title>[Penicillin V and not amoxicillin is the first choice preparation in acute otitis].</title>
        <authorList>
            <person name="Kamme C."/>
            <person name="Lundgren K."/>
            <person name="Prellner K."/>
        </authorList>
    </citation>
    <scope>NUCLEOTIDE SEQUENCE [LARGE SCALE GENOMIC DNA]</scope>
    <source>
        <strain evidence="2 3">PC4580III</strain>
    </source>
</reference>
<dbReference type="AlphaFoldDB" id="A0A5C8EE42"/>
<feature type="transmembrane region" description="Helical" evidence="1">
    <location>
        <begin position="193"/>
        <end position="215"/>
    </location>
</feature>
<keyword evidence="1" id="KW-1133">Transmembrane helix</keyword>
<feature type="transmembrane region" description="Helical" evidence="1">
    <location>
        <begin position="89"/>
        <end position="112"/>
    </location>
</feature>
<name>A0A5C8EE42_9SPIR</name>
<feature type="transmembrane region" description="Helical" evidence="1">
    <location>
        <begin position="227"/>
        <end position="251"/>
    </location>
</feature>
<evidence type="ECO:0000313" key="2">
    <source>
        <dbReference type="EMBL" id="TXJ35963.1"/>
    </source>
</evidence>
<dbReference type="Proteomes" id="UP000322814">
    <property type="component" value="Unassembled WGS sequence"/>
</dbReference>
<feature type="transmembrane region" description="Helical" evidence="1">
    <location>
        <begin position="12"/>
        <end position="31"/>
    </location>
</feature>
<feature type="transmembrane region" description="Helical" evidence="1">
    <location>
        <begin position="334"/>
        <end position="356"/>
    </location>
</feature>
<accession>A0A5C8EE42</accession>
<keyword evidence="1" id="KW-0812">Transmembrane</keyword>
<protein>
    <recommendedName>
        <fullName evidence="4">Membrane protein YkvI</fullName>
    </recommendedName>
</protein>
<evidence type="ECO:0000256" key="1">
    <source>
        <dbReference type="SAM" id="Phobius"/>
    </source>
</evidence>
<gene>
    <name evidence="2" type="ORF">EPJ78_08190</name>
</gene>
<feature type="transmembrane region" description="Helical" evidence="1">
    <location>
        <begin position="271"/>
        <end position="296"/>
    </location>
</feature>
<feature type="transmembrane region" description="Helical" evidence="1">
    <location>
        <begin position="43"/>
        <end position="68"/>
    </location>
</feature>
<feature type="transmembrane region" description="Helical" evidence="1">
    <location>
        <begin position="151"/>
        <end position="173"/>
    </location>
</feature>
<feature type="transmembrane region" description="Helical" evidence="1">
    <location>
        <begin position="118"/>
        <end position="139"/>
    </location>
</feature>
<dbReference type="RefSeq" id="WP_147771159.1">
    <property type="nucleotide sequence ID" value="NZ_SAYB01000006.1"/>
</dbReference>
<organism evidence="2 3">
    <name type="scientific">Brachyspira aalborgi</name>
    <dbReference type="NCBI Taxonomy" id="29522"/>
    <lineage>
        <taxon>Bacteria</taxon>
        <taxon>Pseudomonadati</taxon>
        <taxon>Spirochaetota</taxon>
        <taxon>Spirochaetia</taxon>
        <taxon>Brachyspirales</taxon>
        <taxon>Brachyspiraceae</taxon>
        <taxon>Brachyspira</taxon>
    </lineage>
</organism>